<dbReference type="PANTHER" id="PTHR43751">
    <property type="entry name" value="SULFATASE"/>
    <property type="match status" value="1"/>
</dbReference>
<feature type="domain" description="Sulfatase N-terminal" evidence="1">
    <location>
        <begin position="17"/>
        <end position="82"/>
    </location>
</feature>
<dbReference type="Proteomes" id="UP000688947">
    <property type="component" value="Unassembled WGS sequence"/>
</dbReference>
<evidence type="ECO:0000313" key="2">
    <source>
        <dbReference type="EMBL" id="KAG6951982.1"/>
    </source>
</evidence>
<evidence type="ECO:0000313" key="3">
    <source>
        <dbReference type="Proteomes" id="UP000688947"/>
    </source>
</evidence>
<dbReference type="PANTHER" id="PTHR43751:SF3">
    <property type="entry name" value="SULFATASE N-TERMINAL DOMAIN-CONTAINING PROTEIN"/>
    <property type="match status" value="1"/>
</dbReference>
<accession>A0A8T1U325</accession>
<evidence type="ECO:0000259" key="1">
    <source>
        <dbReference type="Pfam" id="PF00884"/>
    </source>
</evidence>
<protein>
    <recommendedName>
        <fullName evidence="1">Sulfatase N-terminal domain-containing protein</fullName>
    </recommendedName>
</protein>
<dbReference type="EMBL" id="JAENGZ010000959">
    <property type="protein sequence ID" value="KAG6951982.1"/>
    <property type="molecule type" value="Genomic_DNA"/>
</dbReference>
<dbReference type="Pfam" id="PF00884">
    <property type="entry name" value="Sulfatase"/>
    <property type="match status" value="1"/>
</dbReference>
<reference evidence="2" key="1">
    <citation type="submission" date="2021-01" db="EMBL/GenBank/DDBJ databases">
        <title>Phytophthora aleatoria, a newly-described species from Pinus radiata is distinct from Phytophthora cactorum isolates based on comparative genomics.</title>
        <authorList>
            <person name="Mcdougal R."/>
            <person name="Panda P."/>
            <person name="Williams N."/>
            <person name="Studholme D.J."/>
        </authorList>
    </citation>
    <scope>NUCLEOTIDE SEQUENCE</scope>
    <source>
        <strain evidence="2">NZFS 3830</strain>
    </source>
</reference>
<name>A0A8T1U325_9STRA</name>
<dbReference type="InterPro" id="IPR000917">
    <property type="entry name" value="Sulfatase_N"/>
</dbReference>
<dbReference type="VEuPathDB" id="FungiDB:PC110_g5912"/>
<comment type="caution">
    <text evidence="2">The sequence shown here is derived from an EMBL/GenBank/DDBJ whole genome shotgun (WGS) entry which is preliminary data.</text>
</comment>
<gene>
    <name evidence="2" type="ORF">JG687_00013286</name>
</gene>
<dbReference type="OrthoDB" id="96314at2759"/>
<organism evidence="2 3">
    <name type="scientific">Phytophthora cactorum</name>
    <dbReference type="NCBI Taxonomy" id="29920"/>
    <lineage>
        <taxon>Eukaryota</taxon>
        <taxon>Sar</taxon>
        <taxon>Stramenopiles</taxon>
        <taxon>Oomycota</taxon>
        <taxon>Peronosporomycetes</taxon>
        <taxon>Peronosporales</taxon>
        <taxon>Peronosporaceae</taxon>
        <taxon>Phytophthora</taxon>
    </lineage>
</organism>
<sequence length="116" mass="12807">MEKPDFSPLYTGKSHEAAIKRYLDLRYFTNMELGRFLDHMSAEGILNDTIVVIVGDHGQAPEADLWNIHESSVRRVASAIIAEGRLGTAEGPSWSQQGRVPGMGKPFTRAPRVNLG</sequence>
<proteinExistence type="predicted"/>
<dbReference type="AlphaFoldDB" id="A0A8T1U325"/>
<dbReference type="InterPro" id="IPR052701">
    <property type="entry name" value="GAG_Ulvan_Degrading_Sulfatases"/>
</dbReference>